<dbReference type="RefSeq" id="WP_182461718.1">
    <property type="nucleotide sequence ID" value="NZ_CP059732.1"/>
</dbReference>
<reference evidence="2 3" key="1">
    <citation type="submission" date="2020-07" db="EMBL/GenBank/DDBJ databases">
        <title>Spirosoma foliorum sp. nov., isolated from the leaves on the Nejang mountain Korea, Republic of.</title>
        <authorList>
            <person name="Ho H."/>
            <person name="Lee Y.-J."/>
            <person name="Nurcahyanto D.-A."/>
            <person name="Kim S.-G."/>
        </authorList>
    </citation>
    <scope>NUCLEOTIDE SEQUENCE [LARGE SCALE GENOMIC DNA]</scope>
    <source>
        <strain evidence="2 3">PL0136</strain>
    </source>
</reference>
<dbReference type="KEGG" id="sfol:H3H32_05850"/>
<gene>
    <name evidence="2" type="ORF">H3H32_05850</name>
</gene>
<evidence type="ECO:0000313" key="2">
    <source>
        <dbReference type="EMBL" id="QMW04464.1"/>
    </source>
</evidence>
<sequence length="146" mass="16030">MLLSFTKTHPKTAALFWLAGLFLLSLQAKAQVTVSLQYTEKNNATTVAAGWQYSMQLDYSISSTTGNASGVKAVINLPDYIVNAGNFVGTVHAPAANFVFDNTPGAKKNNHQFHRSCTLGFYGRVRSSANCKQWHDPQRNCSQYHG</sequence>
<dbReference type="Proteomes" id="UP000515369">
    <property type="component" value="Chromosome"/>
</dbReference>
<evidence type="ECO:0000256" key="1">
    <source>
        <dbReference type="SAM" id="SignalP"/>
    </source>
</evidence>
<feature type="signal peptide" evidence="1">
    <location>
        <begin position="1"/>
        <end position="30"/>
    </location>
</feature>
<accession>A0A7G5H022</accession>
<dbReference type="EMBL" id="CP059732">
    <property type="protein sequence ID" value="QMW04464.1"/>
    <property type="molecule type" value="Genomic_DNA"/>
</dbReference>
<organism evidence="2 3">
    <name type="scientific">Spirosoma foliorum</name>
    <dbReference type="NCBI Taxonomy" id="2710596"/>
    <lineage>
        <taxon>Bacteria</taxon>
        <taxon>Pseudomonadati</taxon>
        <taxon>Bacteroidota</taxon>
        <taxon>Cytophagia</taxon>
        <taxon>Cytophagales</taxon>
        <taxon>Cytophagaceae</taxon>
        <taxon>Spirosoma</taxon>
    </lineage>
</organism>
<evidence type="ECO:0000313" key="3">
    <source>
        <dbReference type="Proteomes" id="UP000515369"/>
    </source>
</evidence>
<dbReference type="AlphaFoldDB" id="A0A7G5H022"/>
<protein>
    <submittedName>
        <fullName evidence="2">Uncharacterized protein</fullName>
    </submittedName>
</protein>
<feature type="chain" id="PRO_5028894943" evidence="1">
    <location>
        <begin position="31"/>
        <end position="146"/>
    </location>
</feature>
<keyword evidence="1" id="KW-0732">Signal</keyword>
<proteinExistence type="predicted"/>
<keyword evidence="3" id="KW-1185">Reference proteome</keyword>
<name>A0A7G5H022_9BACT</name>